<accession>A0ABR8CYA0</accession>
<evidence type="ECO:0000256" key="2">
    <source>
        <dbReference type="SAM" id="Phobius"/>
    </source>
</evidence>
<feature type="region of interest" description="Disordered" evidence="1">
    <location>
        <begin position="1"/>
        <end position="22"/>
    </location>
</feature>
<dbReference type="PRINTS" id="PR00679">
    <property type="entry name" value="PROHIBITIN"/>
</dbReference>
<dbReference type="Pfam" id="PF01145">
    <property type="entry name" value="Band_7"/>
    <property type="match status" value="1"/>
</dbReference>
<dbReference type="InterPro" id="IPR000163">
    <property type="entry name" value="Prohibitin"/>
</dbReference>
<keyword evidence="2" id="KW-0472">Membrane</keyword>
<evidence type="ECO:0000313" key="4">
    <source>
        <dbReference type="EMBL" id="MBD2499489.1"/>
    </source>
</evidence>
<feature type="transmembrane region" description="Helical" evidence="2">
    <location>
        <begin position="50"/>
        <end position="71"/>
    </location>
</feature>
<organism evidence="4 5">
    <name type="scientific">Anabaena azotica FACHB-119</name>
    <dbReference type="NCBI Taxonomy" id="947527"/>
    <lineage>
        <taxon>Bacteria</taxon>
        <taxon>Bacillati</taxon>
        <taxon>Cyanobacteriota</taxon>
        <taxon>Cyanophyceae</taxon>
        <taxon>Nostocales</taxon>
        <taxon>Nostocaceae</taxon>
        <taxon>Anabaena</taxon>
        <taxon>Anabaena azotica</taxon>
    </lineage>
</organism>
<dbReference type="EMBL" id="JACJSG010000002">
    <property type="protein sequence ID" value="MBD2499489.1"/>
    <property type="molecule type" value="Genomic_DNA"/>
</dbReference>
<dbReference type="Gene3D" id="3.30.479.30">
    <property type="entry name" value="Band 7 domain"/>
    <property type="match status" value="1"/>
</dbReference>
<proteinExistence type="predicted"/>
<keyword evidence="2" id="KW-1133">Transmembrane helix</keyword>
<sequence length="335" mass="37235">MNLESVTNINHSNSVSKPDSPWENEVMNLESATAIKEKKSATKANKDIQAIVRIVLLLLALSIICSFFAIVNPGQRGVLMRFGEVQPEILSEGIHPVIPIVNTVEQLSIRVQNQEISTEASSRDLQNIYTDVALNWHIVPEKVNIIFQRVGNQEAIVHRIINPAVKEVLKAVMARYTAEEIITARTDVKAEVDRALRSRLASYDMEVDDISLVNIHFSDQFNKAVEAKQIAEQEAKRAGFLAIKAAKQAKAKVNLAVGEAKAHQLIMESLTPAILQRQAIAKWDGRMPWISAGGGDNTRLFQLELDEIVKAAQTNPDQQRVESRSELTAALLHEK</sequence>
<keyword evidence="2" id="KW-0812">Transmembrane</keyword>
<comment type="caution">
    <text evidence="4">The sequence shown here is derived from an EMBL/GenBank/DDBJ whole genome shotgun (WGS) entry which is preliminary data.</text>
</comment>
<dbReference type="SUPFAM" id="SSF117892">
    <property type="entry name" value="Band 7/SPFH domain"/>
    <property type="match status" value="1"/>
</dbReference>
<dbReference type="PANTHER" id="PTHR23222:SF0">
    <property type="entry name" value="PROHIBITIN 1"/>
    <property type="match status" value="1"/>
</dbReference>
<dbReference type="InterPro" id="IPR001107">
    <property type="entry name" value="Band_7"/>
</dbReference>
<gene>
    <name evidence="4" type="ORF">H6G83_02465</name>
</gene>
<dbReference type="RefSeq" id="WP_190466394.1">
    <property type="nucleotide sequence ID" value="NZ_JACJSG010000002.1"/>
</dbReference>
<dbReference type="Proteomes" id="UP000661112">
    <property type="component" value="Unassembled WGS sequence"/>
</dbReference>
<feature type="compositionally biased region" description="Polar residues" evidence="1">
    <location>
        <begin position="1"/>
        <end position="17"/>
    </location>
</feature>
<evidence type="ECO:0000256" key="1">
    <source>
        <dbReference type="SAM" id="MobiDB-lite"/>
    </source>
</evidence>
<reference evidence="4 5" key="1">
    <citation type="journal article" date="2020" name="ISME J.">
        <title>Comparative genomics reveals insights into cyanobacterial evolution and habitat adaptation.</title>
        <authorList>
            <person name="Chen M.Y."/>
            <person name="Teng W.K."/>
            <person name="Zhao L."/>
            <person name="Hu C.X."/>
            <person name="Zhou Y.K."/>
            <person name="Han B.P."/>
            <person name="Song L.R."/>
            <person name="Shu W.S."/>
        </authorList>
    </citation>
    <scope>NUCLEOTIDE SEQUENCE [LARGE SCALE GENOMIC DNA]</scope>
    <source>
        <strain evidence="4 5">FACHB-119</strain>
    </source>
</reference>
<keyword evidence="5" id="KW-1185">Reference proteome</keyword>
<feature type="domain" description="Band 7" evidence="3">
    <location>
        <begin position="66"/>
        <end position="229"/>
    </location>
</feature>
<name>A0ABR8CYA0_9NOST</name>
<evidence type="ECO:0000259" key="3">
    <source>
        <dbReference type="SMART" id="SM00244"/>
    </source>
</evidence>
<dbReference type="InterPro" id="IPR036013">
    <property type="entry name" value="Band_7/SPFH_dom_sf"/>
</dbReference>
<dbReference type="CDD" id="cd03401">
    <property type="entry name" value="SPFH_prohibitin"/>
    <property type="match status" value="1"/>
</dbReference>
<dbReference type="PANTHER" id="PTHR23222">
    <property type="entry name" value="PROHIBITIN"/>
    <property type="match status" value="1"/>
</dbReference>
<dbReference type="SMART" id="SM00244">
    <property type="entry name" value="PHB"/>
    <property type="match status" value="1"/>
</dbReference>
<protein>
    <submittedName>
        <fullName evidence="4">Prohibitin family protein</fullName>
    </submittedName>
</protein>
<evidence type="ECO:0000313" key="5">
    <source>
        <dbReference type="Proteomes" id="UP000661112"/>
    </source>
</evidence>